<keyword evidence="3" id="KW-1185">Reference proteome</keyword>
<protein>
    <recommendedName>
        <fullName evidence="4">Planctomycete cytochrome C</fullName>
    </recommendedName>
</protein>
<sequence>MNNSLSLLTPLPFAGLVVAIAITLASFPPAMADELPQVAPQTESCVLLRNGNVLVGAVTKIGGTVCITRSDQSKINLPSAQVETVGRSLSELYEYRRKNRFEGDLKRVQADVRWGLRHGLVREAAQDVLEARSLEPSNPQTIQLLRQIAAMLKQQSEPAKPPAADDQQTPALRMVSHETVVTDDRRDVEPETAAESSGLPERLVYEFTSRIQPILMNRCTSCHARDDRNTHEFQIHTALTSKWAPKDVARDNLQAVMKYVDLNAPANSLIRLRASDGHGGRRHTFGSQGSAMMSNLDRWLAQLPSAHSPSQWEAAMEQSAGAEPLVPASPPQLAAIDQVGQAASATGIPELPETLQTESVWNAGPPMTEAAPRTRRMPKVENPFDPDIFNRRVHGR</sequence>
<dbReference type="Proteomes" id="UP000318081">
    <property type="component" value="Chromosome"/>
</dbReference>
<feature type="region of interest" description="Disordered" evidence="1">
    <location>
        <begin position="362"/>
        <end position="386"/>
    </location>
</feature>
<gene>
    <name evidence="2" type="ORF">TBK1r_13600</name>
</gene>
<dbReference type="RefSeq" id="WP_145208306.1">
    <property type="nucleotide sequence ID" value="NZ_CP036432.1"/>
</dbReference>
<dbReference type="EMBL" id="CP036432">
    <property type="protein sequence ID" value="QDV82430.1"/>
    <property type="molecule type" value="Genomic_DNA"/>
</dbReference>
<reference evidence="2 3" key="1">
    <citation type="submission" date="2019-02" db="EMBL/GenBank/DDBJ databases">
        <title>Deep-cultivation of Planctomycetes and their phenomic and genomic characterization uncovers novel biology.</title>
        <authorList>
            <person name="Wiegand S."/>
            <person name="Jogler M."/>
            <person name="Boedeker C."/>
            <person name="Pinto D."/>
            <person name="Vollmers J."/>
            <person name="Rivas-Marin E."/>
            <person name="Kohn T."/>
            <person name="Peeters S.H."/>
            <person name="Heuer A."/>
            <person name="Rast P."/>
            <person name="Oberbeckmann S."/>
            <person name="Bunk B."/>
            <person name="Jeske O."/>
            <person name="Meyerdierks A."/>
            <person name="Storesund J.E."/>
            <person name="Kallscheuer N."/>
            <person name="Luecker S."/>
            <person name="Lage O.M."/>
            <person name="Pohl T."/>
            <person name="Merkel B.J."/>
            <person name="Hornburger P."/>
            <person name="Mueller R.-W."/>
            <person name="Bruemmer F."/>
            <person name="Labrenz M."/>
            <person name="Spormann A.M."/>
            <person name="Op den Camp H."/>
            <person name="Overmann J."/>
            <person name="Amann R."/>
            <person name="Jetten M.S.M."/>
            <person name="Mascher T."/>
            <person name="Medema M.H."/>
            <person name="Devos D.P."/>
            <person name="Kaster A.-K."/>
            <person name="Ovreas L."/>
            <person name="Rohde M."/>
            <person name="Galperin M.Y."/>
            <person name="Jogler C."/>
        </authorList>
    </citation>
    <scope>NUCLEOTIDE SEQUENCE [LARGE SCALE GENOMIC DNA]</scope>
    <source>
        <strain evidence="2 3">TBK1r</strain>
    </source>
</reference>
<evidence type="ECO:0000256" key="1">
    <source>
        <dbReference type="SAM" id="MobiDB-lite"/>
    </source>
</evidence>
<organism evidence="2 3">
    <name type="scientific">Stieleria magnilauensis</name>
    <dbReference type="NCBI Taxonomy" id="2527963"/>
    <lineage>
        <taxon>Bacteria</taxon>
        <taxon>Pseudomonadati</taxon>
        <taxon>Planctomycetota</taxon>
        <taxon>Planctomycetia</taxon>
        <taxon>Pirellulales</taxon>
        <taxon>Pirellulaceae</taxon>
        <taxon>Stieleria</taxon>
    </lineage>
</organism>
<proteinExistence type="predicted"/>
<accession>A0ABX5XM24</accession>
<name>A0ABX5XM24_9BACT</name>
<evidence type="ECO:0000313" key="2">
    <source>
        <dbReference type="EMBL" id="QDV82430.1"/>
    </source>
</evidence>
<evidence type="ECO:0008006" key="4">
    <source>
        <dbReference type="Google" id="ProtNLM"/>
    </source>
</evidence>
<evidence type="ECO:0000313" key="3">
    <source>
        <dbReference type="Proteomes" id="UP000318081"/>
    </source>
</evidence>